<feature type="domain" description="Prokaryotic-type class I peptide chain release factors" evidence="3">
    <location>
        <begin position="23"/>
        <end position="39"/>
    </location>
</feature>
<dbReference type="InterPro" id="IPR045853">
    <property type="entry name" value="Pep_chain_release_fac_I_sf"/>
</dbReference>
<accession>A0A1E7ZG18</accession>
<comment type="similarity">
    <text evidence="1">Belongs to the prokaryotic/mitochondrial release factor family.</text>
</comment>
<evidence type="ECO:0000259" key="3">
    <source>
        <dbReference type="PROSITE" id="PS00745"/>
    </source>
</evidence>
<organism evidence="4 5">
    <name type="scientific">Alteromonas confluentis</name>
    <dbReference type="NCBI Taxonomy" id="1656094"/>
    <lineage>
        <taxon>Bacteria</taxon>
        <taxon>Pseudomonadati</taxon>
        <taxon>Pseudomonadota</taxon>
        <taxon>Gammaproteobacteria</taxon>
        <taxon>Alteromonadales</taxon>
        <taxon>Alteromonadaceae</taxon>
        <taxon>Alteromonas/Salinimonas group</taxon>
        <taxon>Alteromonas</taxon>
    </lineage>
</organism>
<protein>
    <submittedName>
        <fullName evidence="4">Peptidyl-tRNA hydrolase</fullName>
    </submittedName>
</protein>
<dbReference type="AlphaFoldDB" id="A0A1E7ZG18"/>
<dbReference type="STRING" id="1656094.BFC18_02570"/>
<reference evidence="4 5" key="1">
    <citation type="submission" date="2016-08" db="EMBL/GenBank/DDBJ databases">
        <authorList>
            <person name="Seilhamer J.J."/>
        </authorList>
    </citation>
    <scope>NUCLEOTIDE SEQUENCE [LARGE SCALE GENOMIC DNA]</scope>
    <source>
        <strain evidence="4 5">KCTC 42603</strain>
    </source>
</reference>
<proteinExistence type="inferred from homology"/>
<dbReference type="GO" id="GO:0003747">
    <property type="term" value="F:translation release factor activity"/>
    <property type="evidence" value="ECO:0007669"/>
    <property type="project" value="InterPro"/>
</dbReference>
<dbReference type="SUPFAM" id="SSF75620">
    <property type="entry name" value="Release factor"/>
    <property type="match status" value="1"/>
</dbReference>
<dbReference type="PROSITE" id="PS00745">
    <property type="entry name" value="RF_PROK_I"/>
    <property type="match status" value="1"/>
</dbReference>
<dbReference type="GO" id="GO:0004045">
    <property type="term" value="F:peptidyl-tRNA hydrolase activity"/>
    <property type="evidence" value="ECO:0007669"/>
    <property type="project" value="TreeGrafter"/>
</dbReference>
<evidence type="ECO:0000256" key="2">
    <source>
        <dbReference type="SAM" id="MobiDB-lite"/>
    </source>
</evidence>
<dbReference type="Proteomes" id="UP000175691">
    <property type="component" value="Unassembled WGS sequence"/>
</dbReference>
<dbReference type="PANTHER" id="PTHR47814:SF1">
    <property type="entry name" value="PEPTIDYL-TRNA HYDROLASE ARFB"/>
    <property type="match status" value="1"/>
</dbReference>
<keyword evidence="5" id="KW-1185">Reference proteome</keyword>
<dbReference type="RefSeq" id="WP_070123378.1">
    <property type="nucleotide sequence ID" value="NZ_MDHN01000004.1"/>
</dbReference>
<keyword evidence="4" id="KW-0378">Hydrolase</keyword>
<name>A0A1E7ZG18_9ALTE</name>
<evidence type="ECO:0000256" key="1">
    <source>
        <dbReference type="ARBA" id="ARBA00010835"/>
    </source>
</evidence>
<evidence type="ECO:0000313" key="4">
    <source>
        <dbReference type="EMBL" id="OFC72463.1"/>
    </source>
</evidence>
<comment type="caution">
    <text evidence="4">The sequence shown here is derived from an EMBL/GenBank/DDBJ whole genome shotgun (WGS) entry which is preliminary data.</text>
</comment>
<gene>
    <name evidence="4" type="ORF">BFC18_02570</name>
</gene>
<dbReference type="PANTHER" id="PTHR47814">
    <property type="entry name" value="PEPTIDYL-TRNA HYDROLASE ARFB"/>
    <property type="match status" value="1"/>
</dbReference>
<evidence type="ECO:0000313" key="5">
    <source>
        <dbReference type="Proteomes" id="UP000175691"/>
    </source>
</evidence>
<dbReference type="GO" id="GO:0043022">
    <property type="term" value="F:ribosome binding"/>
    <property type="evidence" value="ECO:0007669"/>
    <property type="project" value="TreeGrafter"/>
</dbReference>
<sequence length="139" mass="15779">MTTLFITPTLRIDDSEIDMSAIRAQGAGGQNVNKVSSAIHLRFDVAASSLPEHIKARLLAKADTRLTAEGVFVLKAQNYRTQEQNRQDAIDRLSLWIGETTKVQKTRRPTRVSKGVQKRRAEAKKQQSQRKDMRKKVDY</sequence>
<dbReference type="Pfam" id="PF00472">
    <property type="entry name" value="RF-1"/>
    <property type="match status" value="1"/>
</dbReference>
<dbReference type="NCBIfam" id="NF006718">
    <property type="entry name" value="PRK09256.1"/>
    <property type="match status" value="1"/>
</dbReference>
<feature type="region of interest" description="Disordered" evidence="2">
    <location>
        <begin position="104"/>
        <end position="139"/>
    </location>
</feature>
<feature type="compositionally biased region" description="Basic residues" evidence="2">
    <location>
        <begin position="104"/>
        <end position="118"/>
    </location>
</feature>
<dbReference type="InterPro" id="IPR000352">
    <property type="entry name" value="Pep_chain_release_fac_I"/>
</dbReference>
<dbReference type="GO" id="GO:0072344">
    <property type="term" value="P:rescue of stalled ribosome"/>
    <property type="evidence" value="ECO:0007669"/>
    <property type="project" value="TreeGrafter"/>
</dbReference>
<dbReference type="Gene3D" id="3.30.160.20">
    <property type="match status" value="1"/>
</dbReference>
<feature type="compositionally biased region" description="Basic and acidic residues" evidence="2">
    <location>
        <begin position="119"/>
        <end position="139"/>
    </location>
</feature>
<dbReference type="OrthoDB" id="9815709at2"/>
<dbReference type="EMBL" id="MDHN01000004">
    <property type="protein sequence ID" value="OFC72463.1"/>
    <property type="molecule type" value="Genomic_DNA"/>
</dbReference>